<dbReference type="EMBL" id="QKWP01000695">
    <property type="protein sequence ID" value="RIB16187.1"/>
    <property type="molecule type" value="Genomic_DNA"/>
</dbReference>
<evidence type="ECO:0000313" key="2">
    <source>
        <dbReference type="Proteomes" id="UP000266673"/>
    </source>
</evidence>
<protein>
    <submittedName>
        <fullName evidence="1">Uncharacterized protein</fullName>
    </submittedName>
</protein>
<dbReference type="AlphaFoldDB" id="A0A397V4A7"/>
<name>A0A397V4A7_9GLOM</name>
<dbReference type="Proteomes" id="UP000266673">
    <property type="component" value="Unassembled WGS sequence"/>
</dbReference>
<sequence>MEFYVYGKWMLDSLKLEGWFEMNVWGRLIDPAFDNLNIDLIRGEGMSFASNERKNIQRKINDHKKFYRKGDDVFRLHKGHLEFVAIEAGRNWEEINGTKYMSDSLKISKMLKDMLDKLIKECKMKKI</sequence>
<dbReference type="OrthoDB" id="2437824at2759"/>
<gene>
    <name evidence="1" type="ORF">C2G38_2190666</name>
</gene>
<keyword evidence="2" id="KW-1185">Reference proteome</keyword>
<proteinExistence type="predicted"/>
<accession>A0A397V4A7</accession>
<comment type="caution">
    <text evidence="1">The sequence shown here is derived from an EMBL/GenBank/DDBJ whole genome shotgun (WGS) entry which is preliminary data.</text>
</comment>
<reference evidence="1 2" key="1">
    <citation type="submission" date="2018-06" db="EMBL/GenBank/DDBJ databases">
        <title>Comparative genomics reveals the genomic features of Rhizophagus irregularis, R. cerebriforme, R. diaphanum and Gigaspora rosea, and their symbiotic lifestyle signature.</title>
        <authorList>
            <person name="Morin E."/>
            <person name="San Clemente H."/>
            <person name="Chen E.C.H."/>
            <person name="De La Providencia I."/>
            <person name="Hainaut M."/>
            <person name="Kuo A."/>
            <person name="Kohler A."/>
            <person name="Murat C."/>
            <person name="Tang N."/>
            <person name="Roy S."/>
            <person name="Loubradou J."/>
            <person name="Henrissat B."/>
            <person name="Grigoriev I.V."/>
            <person name="Corradi N."/>
            <person name="Roux C."/>
            <person name="Martin F.M."/>
        </authorList>
    </citation>
    <scope>NUCLEOTIDE SEQUENCE [LARGE SCALE GENOMIC DNA]</scope>
    <source>
        <strain evidence="1 2">DAOM 194757</strain>
    </source>
</reference>
<evidence type="ECO:0000313" key="1">
    <source>
        <dbReference type="EMBL" id="RIB16187.1"/>
    </source>
</evidence>
<organism evidence="1 2">
    <name type="scientific">Gigaspora rosea</name>
    <dbReference type="NCBI Taxonomy" id="44941"/>
    <lineage>
        <taxon>Eukaryota</taxon>
        <taxon>Fungi</taxon>
        <taxon>Fungi incertae sedis</taxon>
        <taxon>Mucoromycota</taxon>
        <taxon>Glomeromycotina</taxon>
        <taxon>Glomeromycetes</taxon>
        <taxon>Diversisporales</taxon>
        <taxon>Gigasporaceae</taxon>
        <taxon>Gigaspora</taxon>
    </lineage>
</organism>